<reference evidence="2" key="1">
    <citation type="journal article" date="2019" name="Int. J. Syst. Evol. Microbiol.">
        <title>The Global Catalogue of Microorganisms (GCM) 10K type strain sequencing project: providing services to taxonomists for standard genome sequencing and annotation.</title>
        <authorList>
            <consortium name="The Broad Institute Genomics Platform"/>
            <consortium name="The Broad Institute Genome Sequencing Center for Infectious Disease"/>
            <person name="Wu L."/>
            <person name="Ma J."/>
        </authorList>
    </citation>
    <scope>NUCLEOTIDE SEQUENCE [LARGE SCALE GENOMIC DNA]</scope>
    <source>
        <strain evidence="2">NBRC 108730</strain>
    </source>
</reference>
<keyword evidence="2" id="KW-1185">Reference proteome</keyword>
<gene>
    <name evidence="1" type="ORF">GCM10025868_20370</name>
</gene>
<name>A0ABQ6JF06_9ACTN</name>
<protein>
    <recommendedName>
        <fullName evidence="3">Xylose isomerase-like TIM barrel domain-containing protein</fullName>
    </recommendedName>
</protein>
<organism evidence="1 2">
    <name type="scientific">Angustibacter aerolatus</name>
    <dbReference type="NCBI Taxonomy" id="1162965"/>
    <lineage>
        <taxon>Bacteria</taxon>
        <taxon>Bacillati</taxon>
        <taxon>Actinomycetota</taxon>
        <taxon>Actinomycetes</taxon>
        <taxon>Kineosporiales</taxon>
        <taxon>Kineosporiaceae</taxon>
    </lineage>
</organism>
<dbReference type="Proteomes" id="UP001157017">
    <property type="component" value="Unassembled WGS sequence"/>
</dbReference>
<evidence type="ECO:0000313" key="1">
    <source>
        <dbReference type="EMBL" id="GMA86787.1"/>
    </source>
</evidence>
<accession>A0ABQ6JF06</accession>
<comment type="caution">
    <text evidence="1">The sequence shown here is derived from an EMBL/GenBank/DDBJ whole genome shotgun (WGS) entry which is preliminary data.</text>
</comment>
<dbReference type="EMBL" id="BSUZ01000001">
    <property type="protein sequence ID" value="GMA86787.1"/>
    <property type="molecule type" value="Genomic_DNA"/>
</dbReference>
<evidence type="ECO:0000313" key="2">
    <source>
        <dbReference type="Proteomes" id="UP001157017"/>
    </source>
</evidence>
<dbReference type="Gene3D" id="3.20.20.80">
    <property type="entry name" value="Glycosidases"/>
    <property type="match status" value="1"/>
</dbReference>
<dbReference type="InterPro" id="IPR017853">
    <property type="entry name" value="GH"/>
</dbReference>
<proteinExistence type="predicted"/>
<dbReference type="SUPFAM" id="SSF51445">
    <property type="entry name" value="(Trans)glycosidases"/>
    <property type="match status" value="1"/>
</dbReference>
<sequence>MARDLDAVAALGLDHVRLFPLWSLLQPNRTLIRERALADVRAVAEVAQRSGLDVSVDVVQGHLSSFDFLPAWVTTWHTRNLFTDDDVVEALEQPGRLGARCARRPARLPRPDAGQ</sequence>
<evidence type="ECO:0008006" key="3">
    <source>
        <dbReference type="Google" id="ProtNLM"/>
    </source>
</evidence>